<evidence type="ECO:0000313" key="2">
    <source>
        <dbReference type="EMBL" id="SDP61863.1"/>
    </source>
</evidence>
<organism evidence="2 3">
    <name type="scientific">Pedococcus dokdonensis</name>
    <dbReference type="NCBI Taxonomy" id="443156"/>
    <lineage>
        <taxon>Bacteria</taxon>
        <taxon>Bacillati</taxon>
        <taxon>Actinomycetota</taxon>
        <taxon>Actinomycetes</taxon>
        <taxon>Micrococcales</taxon>
        <taxon>Intrasporangiaceae</taxon>
        <taxon>Pedococcus</taxon>
    </lineage>
</organism>
<proteinExistence type="predicted"/>
<sequence length="145" mass="15876">MAKTVEDTISTGAYWDPDTWHLARAAYVADLDNDPNGPDAFIGWLHRAIEQHAARGVRGRARLRAEHSPAGDGRRGFNRHHPLRASTRAALEQAIVEDRRTGGVVLSRSGFLREAVVVAVDASRRRAGGELTMVAGRLPNHPVRS</sequence>
<gene>
    <name evidence="2" type="ORF">SAMN04489867_3162</name>
</gene>
<dbReference type="OrthoDB" id="5148266at2"/>
<evidence type="ECO:0000313" key="3">
    <source>
        <dbReference type="Proteomes" id="UP000199077"/>
    </source>
</evidence>
<dbReference type="AlphaFoldDB" id="A0A1H0U6P4"/>
<dbReference type="Proteomes" id="UP000199077">
    <property type="component" value="Chromosome I"/>
</dbReference>
<dbReference type="EMBL" id="LT629711">
    <property type="protein sequence ID" value="SDP61863.1"/>
    <property type="molecule type" value="Genomic_DNA"/>
</dbReference>
<keyword evidence="3" id="KW-1185">Reference proteome</keyword>
<evidence type="ECO:0000256" key="1">
    <source>
        <dbReference type="SAM" id="MobiDB-lite"/>
    </source>
</evidence>
<name>A0A1H0U6P4_9MICO</name>
<dbReference type="RefSeq" id="WP_091787568.1">
    <property type="nucleotide sequence ID" value="NZ_LT629711.1"/>
</dbReference>
<accession>A0A1H0U6P4</accession>
<reference evidence="3" key="1">
    <citation type="submission" date="2016-10" db="EMBL/GenBank/DDBJ databases">
        <authorList>
            <person name="Varghese N."/>
            <person name="Submissions S."/>
        </authorList>
    </citation>
    <scope>NUCLEOTIDE SEQUENCE [LARGE SCALE GENOMIC DNA]</scope>
    <source>
        <strain evidence="3">DSM 22329</strain>
    </source>
</reference>
<feature type="compositionally biased region" description="Basic and acidic residues" evidence="1">
    <location>
        <begin position="63"/>
        <end position="75"/>
    </location>
</feature>
<protein>
    <submittedName>
        <fullName evidence="2">Uncharacterized protein</fullName>
    </submittedName>
</protein>
<feature type="region of interest" description="Disordered" evidence="1">
    <location>
        <begin position="59"/>
        <end position="80"/>
    </location>
</feature>